<comment type="caution">
    <text evidence="3">The sequence shown here is derived from an EMBL/GenBank/DDBJ whole genome shotgun (WGS) entry which is preliminary data.</text>
</comment>
<dbReference type="PANTHER" id="PTHR12526">
    <property type="entry name" value="GLYCOSYLTRANSFERASE"/>
    <property type="match status" value="1"/>
</dbReference>
<dbReference type="Gene3D" id="3.40.50.2000">
    <property type="entry name" value="Glycogen Phosphorylase B"/>
    <property type="match status" value="2"/>
</dbReference>
<evidence type="ECO:0000313" key="4">
    <source>
        <dbReference type="Proteomes" id="UP001249505"/>
    </source>
</evidence>
<accession>A0ABU3FUE8</accession>
<dbReference type="EMBL" id="JAUOES010000002">
    <property type="protein sequence ID" value="MDT3278994.1"/>
    <property type="molecule type" value="Genomic_DNA"/>
</dbReference>
<proteinExistence type="predicted"/>
<evidence type="ECO:0000259" key="1">
    <source>
        <dbReference type="Pfam" id="PF00534"/>
    </source>
</evidence>
<dbReference type="Pfam" id="PF13439">
    <property type="entry name" value="Glyco_transf_4"/>
    <property type="match status" value="1"/>
</dbReference>
<dbReference type="Pfam" id="PF00534">
    <property type="entry name" value="Glycos_transf_1"/>
    <property type="match status" value="1"/>
</dbReference>
<gene>
    <name evidence="3" type="ORF">Q4Q50_01575</name>
</gene>
<dbReference type="CDD" id="cd03808">
    <property type="entry name" value="GT4_CapM-like"/>
    <property type="match status" value="1"/>
</dbReference>
<protein>
    <submittedName>
        <fullName evidence="3">Glycosyltransferase family 4 protein</fullName>
    </submittedName>
</protein>
<dbReference type="InterPro" id="IPR028098">
    <property type="entry name" value="Glyco_trans_4-like_N"/>
</dbReference>
<dbReference type="RefSeq" id="WP_311898042.1">
    <property type="nucleotide sequence ID" value="NZ_JAUOES010000002.1"/>
</dbReference>
<reference evidence="3 4" key="1">
    <citation type="submission" date="2023-07" db="EMBL/GenBank/DDBJ databases">
        <title>Novel Shewanella species isolated from Baltic Sea sediments.</title>
        <authorList>
            <person name="Martin-Rodriguez A.J."/>
        </authorList>
    </citation>
    <scope>NUCLEOTIDE SEQUENCE [LARGE SCALE GENOMIC DNA]</scope>
    <source>
        <strain evidence="3 4">SP2S1-2</strain>
    </source>
</reference>
<dbReference type="Proteomes" id="UP001249505">
    <property type="component" value="Unassembled WGS sequence"/>
</dbReference>
<feature type="domain" description="Glycosyl transferase family 1" evidence="1">
    <location>
        <begin position="195"/>
        <end position="342"/>
    </location>
</feature>
<dbReference type="InterPro" id="IPR001296">
    <property type="entry name" value="Glyco_trans_1"/>
</dbReference>
<sequence>MKVFQVITRADTIGGAQKHVLDISTEILNHDCEVHVISSGDGPFRELIEKSNIPYHKLLNFKREPNLFADIGVLLQLRRLIKLHKPDVVALHSVKAGLVGRLSSIGLNCNVIYTAHGWSHIRSASRFNKKFYSFLEKILSFFSSRVICVSDEDYSFALNSIGISIKKLRLIPNGAIVPEFAELNGVRKTPECLNLLSVVRFQEPKDFDTLLNALRVIKDSCWHLSLLGDGENFELVKSQIVSYGLEKKISLEGFHAEISRYYKMADVVLLISKSEGLPMSLIEAMSYSKMLIGSNVGGIPELISHNWNGYLVGDGDFISLSTYISELSRDNNNTCKVFGNRSFERFIDKYTFDKMLLDTLCVYKGPAS</sequence>
<name>A0ABU3FUE8_9GAMM</name>
<evidence type="ECO:0000259" key="2">
    <source>
        <dbReference type="Pfam" id="PF13439"/>
    </source>
</evidence>
<dbReference type="SUPFAM" id="SSF53756">
    <property type="entry name" value="UDP-Glycosyltransferase/glycogen phosphorylase"/>
    <property type="match status" value="1"/>
</dbReference>
<keyword evidence="4" id="KW-1185">Reference proteome</keyword>
<dbReference type="PANTHER" id="PTHR12526:SF630">
    <property type="entry name" value="GLYCOSYLTRANSFERASE"/>
    <property type="match status" value="1"/>
</dbReference>
<evidence type="ECO:0000313" key="3">
    <source>
        <dbReference type="EMBL" id="MDT3278994.1"/>
    </source>
</evidence>
<feature type="domain" description="Glycosyltransferase subfamily 4-like N-terminal" evidence="2">
    <location>
        <begin position="13"/>
        <end position="174"/>
    </location>
</feature>
<organism evidence="3 4">
    <name type="scientific">Shewanella scandinavica</name>
    <dbReference type="NCBI Taxonomy" id="3063538"/>
    <lineage>
        <taxon>Bacteria</taxon>
        <taxon>Pseudomonadati</taxon>
        <taxon>Pseudomonadota</taxon>
        <taxon>Gammaproteobacteria</taxon>
        <taxon>Alteromonadales</taxon>
        <taxon>Shewanellaceae</taxon>
        <taxon>Shewanella</taxon>
    </lineage>
</organism>